<dbReference type="GO" id="GO:0090313">
    <property type="term" value="P:regulation of protein targeting to membrane"/>
    <property type="evidence" value="ECO:0007669"/>
    <property type="project" value="TreeGrafter"/>
</dbReference>
<evidence type="ECO:0000313" key="5">
    <source>
        <dbReference type="Proteomes" id="UP000266206"/>
    </source>
</evidence>
<dbReference type="InterPro" id="IPR007844">
    <property type="entry name" value="AsmA"/>
</dbReference>
<gene>
    <name evidence="4" type="ORF">CJP73_14415</name>
</gene>
<evidence type="ECO:0000259" key="3">
    <source>
        <dbReference type="Pfam" id="PF05170"/>
    </source>
</evidence>
<proteinExistence type="predicted"/>
<keyword evidence="2" id="KW-0812">Transmembrane</keyword>
<dbReference type="Proteomes" id="UP000266206">
    <property type="component" value="Unassembled WGS sequence"/>
</dbReference>
<dbReference type="EMBL" id="NQYH01000016">
    <property type="protein sequence ID" value="RIY39433.1"/>
    <property type="molecule type" value="Genomic_DNA"/>
</dbReference>
<accession>A0A3A1YMB0</accession>
<feature type="region of interest" description="Disordered" evidence="1">
    <location>
        <begin position="849"/>
        <end position="868"/>
    </location>
</feature>
<dbReference type="Pfam" id="PF05170">
    <property type="entry name" value="AsmA"/>
    <property type="match status" value="1"/>
</dbReference>
<feature type="compositionally biased region" description="Polar residues" evidence="1">
    <location>
        <begin position="538"/>
        <end position="552"/>
    </location>
</feature>
<dbReference type="GO" id="GO:0005886">
    <property type="term" value="C:plasma membrane"/>
    <property type="evidence" value="ECO:0007669"/>
    <property type="project" value="TreeGrafter"/>
</dbReference>
<protein>
    <recommendedName>
        <fullName evidence="3">AsmA domain-containing protein</fullName>
    </recommendedName>
</protein>
<organism evidence="4 5">
    <name type="scientific">Neopusillimonas maritima</name>
    <dbReference type="NCBI Taxonomy" id="2026239"/>
    <lineage>
        <taxon>Bacteria</taxon>
        <taxon>Pseudomonadati</taxon>
        <taxon>Pseudomonadota</taxon>
        <taxon>Betaproteobacteria</taxon>
        <taxon>Burkholderiales</taxon>
        <taxon>Alcaligenaceae</taxon>
        <taxon>Neopusillimonas</taxon>
    </lineage>
</organism>
<reference evidence="4 5" key="1">
    <citation type="submission" date="2017-08" db="EMBL/GenBank/DDBJ databases">
        <title>Pusillimonas indicus sp. nov., a member of the family Alcaligenaceae isolated from surface seawater.</title>
        <authorList>
            <person name="Li J."/>
        </authorList>
    </citation>
    <scope>NUCLEOTIDE SEQUENCE [LARGE SCALE GENOMIC DNA]</scope>
    <source>
        <strain evidence="4 5">L52-1-41</strain>
    </source>
</reference>
<dbReference type="PANTHER" id="PTHR30441:SF4">
    <property type="entry name" value="PROTEIN ASMA"/>
    <property type="match status" value="1"/>
</dbReference>
<keyword evidence="2" id="KW-0472">Membrane</keyword>
<dbReference type="AlphaFoldDB" id="A0A3A1YMB0"/>
<feature type="domain" description="AsmA" evidence="3">
    <location>
        <begin position="23"/>
        <end position="752"/>
    </location>
</feature>
<dbReference type="PANTHER" id="PTHR30441">
    <property type="entry name" value="DUF748 DOMAIN-CONTAINING PROTEIN"/>
    <property type="match status" value="1"/>
</dbReference>
<sequence>MARRVRSQRHFMKVWIKRVLIGLVAVFFLVLLGIAVFLLTFDPNSYKARVQDEVFQRYQRTLNIEGDIALSVFPRLGLTVNKISLSEPNSDLVFASIDHARIAVAIWPLVSNRLVVDHIALDGFKAWLKRSPEGEFNFEDLIHATGSDAAVAQATEILAPPAKPLGIAEAQASDLVTGVPDERTDLQVDIAGLELRNSEVHYFDAKDGYDVRIVGVQLNTGRITFDQPFDVSLNGRLQGSLPATDAQIQGQAAVRIDPVKREYSAQRINVRMVGSVHPFQAESASLRGNLAYSAFSQHLNAGNLDFEMQGRIAGQTPVESLSLELTAPRLRVDPSRRELQVQDLAIRGSGDMPDGNALIELDAPRLLISPEKAEGETVLGTLKLEGESVLGVALEMTGLSGNALDLNLKELKVDGNLKQGDRLIQVDMSSPVRWNAINEQLGLTAIKGDVQINAPVLGDQGFEFPLIGSLAIDFLKSTLSSDMNAVLNGSQLSLKTRVDQLDKPVINLDLNAEELDFDKLFPPVQVAKSEESAKGGASENQSNEAVNEQVNQGAAKGGPAKASEPAIIDLTFLNELNLTANAKIGRLAGRGFEASDVVTAVLAKQGRLDVTRLTGKLYDGSFTGKAGATVANEFSTQLNLSSVSVGPLMRAISGEERVTGTGNVSLRLSTQGETVRALPSALAGDAKIAVRDGAIKGIDLPRILGRASQAIKDLSGGTGPSLGISENLDDETTFTSLDADLRFAEGVGTLRKLAIQAPLLRITQGKPATIDVGRQVIDLVVNVRVVDTLRGQGAEQLAQLRGVTVPLRVNGPFNALNYGVEWKGIGEAAIKRVLEQGLESGLKGLLEGQTKPADGGAATAPEPAANDPVKNIGEALKGLIGR</sequence>
<evidence type="ECO:0000256" key="2">
    <source>
        <dbReference type="SAM" id="Phobius"/>
    </source>
</evidence>
<evidence type="ECO:0000313" key="4">
    <source>
        <dbReference type="EMBL" id="RIY39433.1"/>
    </source>
</evidence>
<keyword evidence="2" id="KW-1133">Transmembrane helix</keyword>
<name>A0A3A1YMB0_9BURK</name>
<feature type="transmembrane region" description="Helical" evidence="2">
    <location>
        <begin position="20"/>
        <end position="41"/>
    </location>
</feature>
<comment type="caution">
    <text evidence="4">The sequence shown here is derived from an EMBL/GenBank/DDBJ whole genome shotgun (WGS) entry which is preliminary data.</text>
</comment>
<evidence type="ECO:0000256" key="1">
    <source>
        <dbReference type="SAM" id="MobiDB-lite"/>
    </source>
</evidence>
<feature type="region of interest" description="Disordered" evidence="1">
    <location>
        <begin position="528"/>
        <end position="561"/>
    </location>
</feature>
<dbReference type="InterPro" id="IPR052894">
    <property type="entry name" value="AsmA-related"/>
</dbReference>